<dbReference type="EMBL" id="ML976014">
    <property type="protein sequence ID" value="KAF1944853.1"/>
    <property type="molecule type" value="Genomic_DNA"/>
</dbReference>
<feature type="region of interest" description="Disordered" evidence="1">
    <location>
        <begin position="29"/>
        <end position="57"/>
    </location>
</feature>
<name>A0A6A5SX66_9PLEO</name>
<gene>
    <name evidence="2" type="ORF">EJ02DRAFT_420152</name>
</gene>
<accession>A0A6A5SX66</accession>
<feature type="compositionally biased region" description="Polar residues" evidence="1">
    <location>
        <begin position="609"/>
        <end position="619"/>
    </location>
</feature>
<feature type="compositionally biased region" description="Basic and acidic residues" evidence="1">
    <location>
        <begin position="759"/>
        <end position="810"/>
    </location>
</feature>
<feature type="compositionally biased region" description="Polar residues" evidence="1">
    <location>
        <begin position="220"/>
        <end position="230"/>
    </location>
</feature>
<dbReference type="Proteomes" id="UP000800038">
    <property type="component" value="Unassembled WGS sequence"/>
</dbReference>
<feature type="region of interest" description="Disordered" evidence="1">
    <location>
        <begin position="571"/>
        <end position="628"/>
    </location>
</feature>
<feature type="compositionally biased region" description="Low complexity" evidence="1">
    <location>
        <begin position="365"/>
        <end position="387"/>
    </location>
</feature>
<evidence type="ECO:0000313" key="2">
    <source>
        <dbReference type="EMBL" id="KAF1944853.1"/>
    </source>
</evidence>
<organism evidence="2 3">
    <name type="scientific">Clathrospora elynae</name>
    <dbReference type="NCBI Taxonomy" id="706981"/>
    <lineage>
        <taxon>Eukaryota</taxon>
        <taxon>Fungi</taxon>
        <taxon>Dikarya</taxon>
        <taxon>Ascomycota</taxon>
        <taxon>Pezizomycotina</taxon>
        <taxon>Dothideomycetes</taxon>
        <taxon>Pleosporomycetidae</taxon>
        <taxon>Pleosporales</taxon>
        <taxon>Diademaceae</taxon>
        <taxon>Clathrospora</taxon>
    </lineage>
</organism>
<feature type="compositionally biased region" description="Polar residues" evidence="1">
    <location>
        <begin position="101"/>
        <end position="113"/>
    </location>
</feature>
<feature type="compositionally biased region" description="Basic and acidic residues" evidence="1">
    <location>
        <begin position="197"/>
        <end position="210"/>
    </location>
</feature>
<feature type="compositionally biased region" description="Polar residues" evidence="1">
    <location>
        <begin position="583"/>
        <end position="600"/>
    </location>
</feature>
<evidence type="ECO:0000256" key="1">
    <source>
        <dbReference type="SAM" id="MobiDB-lite"/>
    </source>
</evidence>
<keyword evidence="3" id="KW-1185">Reference proteome</keyword>
<feature type="compositionally biased region" description="Polar residues" evidence="1">
    <location>
        <begin position="174"/>
        <end position="186"/>
    </location>
</feature>
<protein>
    <submittedName>
        <fullName evidence="2">Uncharacterized protein</fullName>
    </submittedName>
</protein>
<feature type="compositionally biased region" description="Polar residues" evidence="1">
    <location>
        <begin position="334"/>
        <end position="364"/>
    </location>
</feature>
<feature type="compositionally biased region" description="Polar residues" evidence="1">
    <location>
        <begin position="292"/>
        <end position="314"/>
    </location>
</feature>
<sequence length="810" mass="87076">MIRLRPSELTLTPEDVEETFRRLALRQTSRAPPTLPLRAPGLSGRPILRRGPQRSTRDSITALGTIPLLQPRQAVTTSVDEDIADDPSYGAAPSLDRINSVAHSTSPTHSSGSVPVHMPASPAPRTLHLPFRLGRDRCDSATQSSPDERPVEAPHTPPTESSGHARLSFDDTSDNSPLSRSATSPESALRLRGGGGSDRDRARNIARDTPHAPSPLHQVQRLSSPPQQEPSGDPTKSPESPDEDQPVLYLRGKFKDPYEDPIGINYTFDEIPPMPHTEPRRPSGRQIPVARSLSSGNAPSYRVPSQTMNPSGFSTDDVFGTVPALGPPTGPRHATSSISNRQDYMSASSNIHHTPSSSFQADQASTRSRQFSSGASSASAPYSWPGSLASGSRQPSSEHSGQGQLSYSQYDGAAPSTEARHVIQSVNPSLGAGVTGNAMFCPSSGSSVYSSPSAAVTGQHGLSPLPSMPYTHPQSGRNPLQPSSALDGIHISGGYTDAATAAAQDLYSPLDPYSQQYLQMLRVQQAGLAVSSQSSYFIPRSGAMEAPPSRMGSISHAYNTAPIPGARAMDPAAVRQPQHRTLRSSQPSSEQLRNATNYGSQHRGRTNRSTRANQRSSENAPAIPPYQVRFPQTGRVHAQSAAFEQLQNPIRTNQARGVAALPSRHSMPQTTSPGVPPGIPPRQASRQHGEEPQRTQTHTYRPAPPSLQLQPSRDSPLTSLALDHGSGTTSRPSRSPIVRTTTTAAAAAAAATTRTRPRVPVEQRDQENDGDRSLMRREEGAVLARYGEEEQRRDTMDETPPRVGRVERRM</sequence>
<feature type="region of interest" description="Disordered" evidence="1">
    <location>
        <begin position="101"/>
        <end position="413"/>
    </location>
</feature>
<feature type="region of interest" description="Disordered" evidence="1">
    <location>
        <begin position="658"/>
        <end position="810"/>
    </location>
</feature>
<proteinExistence type="predicted"/>
<feature type="compositionally biased region" description="Low complexity" evidence="1">
    <location>
        <begin position="739"/>
        <end position="754"/>
    </location>
</feature>
<evidence type="ECO:0000313" key="3">
    <source>
        <dbReference type="Proteomes" id="UP000800038"/>
    </source>
</evidence>
<dbReference type="OrthoDB" id="3937309at2759"/>
<feature type="compositionally biased region" description="Polar residues" evidence="1">
    <location>
        <begin position="389"/>
        <end position="409"/>
    </location>
</feature>
<reference evidence="2" key="1">
    <citation type="journal article" date="2020" name="Stud. Mycol.">
        <title>101 Dothideomycetes genomes: a test case for predicting lifestyles and emergence of pathogens.</title>
        <authorList>
            <person name="Haridas S."/>
            <person name="Albert R."/>
            <person name="Binder M."/>
            <person name="Bloem J."/>
            <person name="Labutti K."/>
            <person name="Salamov A."/>
            <person name="Andreopoulos B."/>
            <person name="Baker S."/>
            <person name="Barry K."/>
            <person name="Bills G."/>
            <person name="Bluhm B."/>
            <person name="Cannon C."/>
            <person name="Castanera R."/>
            <person name="Culley D."/>
            <person name="Daum C."/>
            <person name="Ezra D."/>
            <person name="Gonzalez J."/>
            <person name="Henrissat B."/>
            <person name="Kuo A."/>
            <person name="Liang C."/>
            <person name="Lipzen A."/>
            <person name="Lutzoni F."/>
            <person name="Magnuson J."/>
            <person name="Mondo S."/>
            <person name="Nolan M."/>
            <person name="Ohm R."/>
            <person name="Pangilinan J."/>
            <person name="Park H.-J."/>
            <person name="Ramirez L."/>
            <person name="Alfaro M."/>
            <person name="Sun H."/>
            <person name="Tritt A."/>
            <person name="Yoshinaga Y."/>
            <person name="Zwiers L.-H."/>
            <person name="Turgeon B."/>
            <person name="Goodwin S."/>
            <person name="Spatafora J."/>
            <person name="Crous P."/>
            <person name="Grigoriev I."/>
        </authorList>
    </citation>
    <scope>NUCLEOTIDE SEQUENCE</scope>
    <source>
        <strain evidence="2">CBS 161.51</strain>
    </source>
</reference>
<feature type="compositionally biased region" description="Polar residues" evidence="1">
    <location>
        <begin position="707"/>
        <end position="718"/>
    </location>
</feature>
<dbReference type="AlphaFoldDB" id="A0A6A5SX66"/>